<dbReference type="InterPro" id="IPR013087">
    <property type="entry name" value="Znf_C2H2_type"/>
</dbReference>
<dbReference type="EMBL" id="LBMM01033837">
    <property type="protein sequence ID" value="KMQ81584.1"/>
    <property type="molecule type" value="Genomic_DNA"/>
</dbReference>
<dbReference type="Gene3D" id="3.30.160.60">
    <property type="entry name" value="Classic Zinc Finger"/>
    <property type="match status" value="1"/>
</dbReference>
<sequence>MMSTMVDNMEPPPGYFVLASPNDGENGTYACPDDGCDGVVCGSIQDCHMHNKEWHSPPYTCAECEANFASDPALSRHAKATGHPRWICQRDGCELRGVEFESHLTYRAHTTKSAAH</sequence>
<protein>
    <recommendedName>
        <fullName evidence="2">C2H2-type domain-containing protein</fullName>
    </recommendedName>
</protein>
<gene>
    <name evidence="3" type="ORF">RF55_25865</name>
</gene>
<accession>A0A0J7JU96</accession>
<keyword evidence="4" id="KW-1185">Reference proteome</keyword>
<evidence type="ECO:0000313" key="3">
    <source>
        <dbReference type="EMBL" id="KMQ81584.1"/>
    </source>
</evidence>
<feature type="domain" description="C2H2-type" evidence="2">
    <location>
        <begin position="59"/>
        <end position="83"/>
    </location>
</feature>
<organism evidence="3 4">
    <name type="scientific">Lasius niger</name>
    <name type="common">Black garden ant</name>
    <dbReference type="NCBI Taxonomy" id="67767"/>
    <lineage>
        <taxon>Eukaryota</taxon>
        <taxon>Metazoa</taxon>
        <taxon>Ecdysozoa</taxon>
        <taxon>Arthropoda</taxon>
        <taxon>Hexapoda</taxon>
        <taxon>Insecta</taxon>
        <taxon>Pterygota</taxon>
        <taxon>Neoptera</taxon>
        <taxon>Endopterygota</taxon>
        <taxon>Hymenoptera</taxon>
        <taxon>Apocrita</taxon>
        <taxon>Aculeata</taxon>
        <taxon>Formicoidea</taxon>
        <taxon>Formicidae</taxon>
        <taxon>Formicinae</taxon>
        <taxon>Lasius</taxon>
        <taxon>Lasius</taxon>
    </lineage>
</organism>
<keyword evidence="1" id="KW-0479">Metal-binding</keyword>
<keyword evidence="1" id="KW-0862">Zinc</keyword>
<dbReference type="AlphaFoldDB" id="A0A0J7JU96"/>
<dbReference type="PaxDb" id="67767-A0A0J7JU96"/>
<dbReference type="OrthoDB" id="654211at2759"/>
<evidence type="ECO:0000259" key="2">
    <source>
        <dbReference type="PROSITE" id="PS50157"/>
    </source>
</evidence>
<keyword evidence="1" id="KW-0863">Zinc-finger</keyword>
<dbReference type="PROSITE" id="PS50157">
    <property type="entry name" value="ZINC_FINGER_C2H2_2"/>
    <property type="match status" value="1"/>
</dbReference>
<dbReference type="GO" id="GO:0008270">
    <property type="term" value="F:zinc ion binding"/>
    <property type="evidence" value="ECO:0007669"/>
    <property type="project" value="UniProtKB-KW"/>
</dbReference>
<comment type="caution">
    <text evidence="3">The sequence shown here is derived from an EMBL/GenBank/DDBJ whole genome shotgun (WGS) entry which is preliminary data.</text>
</comment>
<proteinExistence type="predicted"/>
<reference evidence="3 4" key="1">
    <citation type="submission" date="2015-04" db="EMBL/GenBank/DDBJ databases">
        <title>Lasius niger genome sequencing.</title>
        <authorList>
            <person name="Konorov E.A."/>
            <person name="Nikitin M.A."/>
            <person name="Kirill M.V."/>
            <person name="Chang P."/>
        </authorList>
    </citation>
    <scope>NUCLEOTIDE SEQUENCE [LARGE SCALE GENOMIC DNA]</scope>
    <source>
        <tissue evidence="3">Whole</tissue>
    </source>
</reference>
<dbReference type="PROSITE" id="PS00028">
    <property type="entry name" value="ZINC_FINGER_C2H2_1"/>
    <property type="match status" value="1"/>
</dbReference>
<evidence type="ECO:0000256" key="1">
    <source>
        <dbReference type="PROSITE-ProRule" id="PRU00042"/>
    </source>
</evidence>
<feature type="non-terminal residue" evidence="3">
    <location>
        <position position="116"/>
    </location>
</feature>
<evidence type="ECO:0000313" key="4">
    <source>
        <dbReference type="Proteomes" id="UP000036403"/>
    </source>
</evidence>
<dbReference type="Proteomes" id="UP000036403">
    <property type="component" value="Unassembled WGS sequence"/>
</dbReference>
<name>A0A0J7JU96_LASNI</name>